<proteinExistence type="predicted"/>
<evidence type="ECO:0000256" key="1">
    <source>
        <dbReference type="SAM" id="MobiDB-lite"/>
    </source>
</evidence>
<name>A0AAE0TVX2_9PEZI</name>
<comment type="caution">
    <text evidence="3">The sequence shown here is derived from an EMBL/GenBank/DDBJ whole genome shotgun (WGS) entry which is preliminary data.</text>
</comment>
<sequence length="797" mass="87330">MSLDARASELREKLRRSLSQSQARRNSGSPALGNPTSTNPPILSRPGSSGASPALGKPSAALFVPHVVPQKPSQTSLPADANDIAALITSISSTANDQPPPTLSTARPASASNDDAPNNSISREVPKPRVEPQQPLQTGSQRVHEVTKQLPSQPSNKVPKLPSPREDGEVTASPQRMEKSYGHGHARNNSSASSSASVAKADPFTIPTGPRRQSSSHSITAPNSEMIPQSPTSKSGSYLNENRNGRDSVMARPPTHASKTSDGQRPSKVHTNSTNGAKRGDETAQTKNQATNSVPMTPSDALARALELNPDLQDWLVLTDYYDIESRTRKLDRHRKAKALAARKQEIEEEERKLMEEEEYEMGMRRSAIGQVSTAAAALSQTSPSIATPTSTITPAIATPTATTPVGAKPRDEETKKTVPAKRYYDDTGDKAPREKAFRAEDDRFGDGRRDALRGDDDRFRKEYYPSRDPRPEPRYDSRPYGKPNARPPPPNRDPSPRRYDYPGSPPGRGGFRRSPPPRAREWSPARSGSGGRGRGRLEDDNFGDAPRKYDSYRTDGNYPASPRDMRRDDAGPLSPPIRIDLGRKGDCRFFIVKSFNEDNVRKCMDDGVWATQLQNGQVLTSAFANCKHVILFFSINKSKAFQGYARMATAPSPDTPRPKWMSGIHWDTSPPFRVDWLSKVAVEFFRIGHLKNSYNENAAVLVGKDGQEIEEECGRELLHEMQLFAEAKLDLEMNNNHRRPGPGPGPGRGSGRGSGHGPDPGYGHSRGRGRSRSPDPGPGPGEKFITKHEDSPPRSW</sequence>
<feature type="compositionally biased region" description="Polar residues" evidence="1">
    <location>
        <begin position="34"/>
        <end position="51"/>
    </location>
</feature>
<dbReference type="Gene3D" id="3.10.590.10">
    <property type="entry name" value="ph1033 like domains"/>
    <property type="match status" value="1"/>
</dbReference>
<evidence type="ECO:0000259" key="2">
    <source>
        <dbReference type="PROSITE" id="PS50882"/>
    </source>
</evidence>
<dbReference type="PANTHER" id="PTHR12357:SF3">
    <property type="entry name" value="YTH DOMAIN-CONTAINING PROTEIN 1"/>
    <property type="match status" value="1"/>
</dbReference>
<feature type="compositionally biased region" description="Basic and acidic residues" evidence="1">
    <location>
        <begin position="409"/>
        <end position="480"/>
    </location>
</feature>
<evidence type="ECO:0000313" key="4">
    <source>
        <dbReference type="Proteomes" id="UP001285441"/>
    </source>
</evidence>
<keyword evidence="4" id="KW-1185">Reference proteome</keyword>
<dbReference type="GO" id="GO:1990247">
    <property type="term" value="F:N6-methyladenosine-containing RNA reader activity"/>
    <property type="evidence" value="ECO:0007669"/>
    <property type="project" value="TreeGrafter"/>
</dbReference>
<feature type="compositionally biased region" description="Gly residues" evidence="1">
    <location>
        <begin position="747"/>
        <end position="761"/>
    </location>
</feature>
<feature type="compositionally biased region" description="Basic and acidic residues" evidence="1">
    <location>
        <begin position="1"/>
        <end position="12"/>
    </location>
</feature>
<dbReference type="Pfam" id="PF04146">
    <property type="entry name" value="YTH"/>
    <property type="match status" value="1"/>
</dbReference>
<dbReference type="PROSITE" id="PS50882">
    <property type="entry name" value="YTH"/>
    <property type="match status" value="1"/>
</dbReference>
<feature type="region of interest" description="Disordered" evidence="1">
    <location>
        <begin position="375"/>
        <end position="578"/>
    </location>
</feature>
<dbReference type="GO" id="GO:0000381">
    <property type="term" value="P:regulation of alternative mRNA splicing, via spliceosome"/>
    <property type="evidence" value="ECO:0007669"/>
    <property type="project" value="TreeGrafter"/>
</dbReference>
<feature type="compositionally biased region" description="Low complexity" evidence="1">
    <location>
        <begin position="382"/>
        <end position="405"/>
    </location>
</feature>
<evidence type="ECO:0000313" key="3">
    <source>
        <dbReference type="EMBL" id="KAK3381502.1"/>
    </source>
</evidence>
<feature type="region of interest" description="Disordered" evidence="1">
    <location>
        <begin position="1"/>
        <end position="57"/>
    </location>
</feature>
<feature type="region of interest" description="Disordered" evidence="1">
    <location>
        <begin position="735"/>
        <end position="797"/>
    </location>
</feature>
<accession>A0AAE0TVX2</accession>
<feature type="compositionally biased region" description="Basic and acidic residues" evidence="1">
    <location>
        <begin position="785"/>
        <end position="797"/>
    </location>
</feature>
<feature type="compositionally biased region" description="Polar residues" evidence="1">
    <location>
        <begin position="285"/>
        <end position="296"/>
    </location>
</feature>
<feature type="compositionally biased region" description="Polar residues" evidence="1">
    <location>
        <begin position="257"/>
        <end position="276"/>
    </location>
</feature>
<feature type="compositionally biased region" description="Polar residues" evidence="1">
    <location>
        <begin position="90"/>
        <end position="122"/>
    </location>
</feature>
<dbReference type="InterPro" id="IPR007275">
    <property type="entry name" value="YTH_domain"/>
</dbReference>
<dbReference type="InterPro" id="IPR045168">
    <property type="entry name" value="YTH_prot"/>
</dbReference>
<dbReference type="EMBL" id="JAULSW010000005">
    <property type="protein sequence ID" value="KAK3381502.1"/>
    <property type="molecule type" value="Genomic_DNA"/>
</dbReference>
<dbReference type="GO" id="GO:0000398">
    <property type="term" value="P:mRNA splicing, via spliceosome"/>
    <property type="evidence" value="ECO:0007669"/>
    <property type="project" value="TreeGrafter"/>
</dbReference>
<gene>
    <name evidence="3" type="ORF">B0H63DRAFT_206539</name>
</gene>
<protein>
    <submittedName>
        <fullName evidence="3">YT521-B-like domain-containing protein</fullName>
    </submittedName>
</protein>
<dbReference type="PANTHER" id="PTHR12357">
    <property type="entry name" value="YTH YT521-B HOMOLOGY DOMAIN-CONTAINING"/>
    <property type="match status" value="1"/>
</dbReference>
<feature type="compositionally biased region" description="Polar residues" evidence="1">
    <location>
        <begin position="211"/>
        <end position="242"/>
    </location>
</feature>
<feature type="compositionally biased region" description="Low complexity" evidence="1">
    <location>
        <begin position="190"/>
        <end position="201"/>
    </location>
</feature>
<dbReference type="Proteomes" id="UP001285441">
    <property type="component" value="Unassembled WGS sequence"/>
</dbReference>
<feature type="region of interest" description="Disordered" evidence="1">
    <location>
        <begin position="90"/>
        <end position="302"/>
    </location>
</feature>
<organism evidence="3 4">
    <name type="scientific">Podospora didyma</name>
    <dbReference type="NCBI Taxonomy" id="330526"/>
    <lineage>
        <taxon>Eukaryota</taxon>
        <taxon>Fungi</taxon>
        <taxon>Dikarya</taxon>
        <taxon>Ascomycota</taxon>
        <taxon>Pezizomycotina</taxon>
        <taxon>Sordariomycetes</taxon>
        <taxon>Sordariomycetidae</taxon>
        <taxon>Sordariales</taxon>
        <taxon>Podosporaceae</taxon>
        <taxon>Podospora</taxon>
    </lineage>
</organism>
<feature type="compositionally biased region" description="Low complexity" evidence="1">
    <location>
        <begin position="17"/>
        <end position="27"/>
    </location>
</feature>
<dbReference type="GO" id="GO:0003729">
    <property type="term" value="F:mRNA binding"/>
    <property type="evidence" value="ECO:0007669"/>
    <property type="project" value="TreeGrafter"/>
</dbReference>
<dbReference type="CDD" id="cd21134">
    <property type="entry name" value="YTH"/>
    <property type="match status" value="1"/>
</dbReference>
<reference evidence="3" key="2">
    <citation type="submission" date="2023-06" db="EMBL/GenBank/DDBJ databases">
        <authorList>
            <consortium name="Lawrence Berkeley National Laboratory"/>
            <person name="Haridas S."/>
            <person name="Hensen N."/>
            <person name="Bonometti L."/>
            <person name="Westerberg I."/>
            <person name="Brannstrom I.O."/>
            <person name="Guillou S."/>
            <person name="Cros-Aarteil S."/>
            <person name="Calhoun S."/>
            <person name="Kuo A."/>
            <person name="Mondo S."/>
            <person name="Pangilinan J."/>
            <person name="Riley R."/>
            <person name="LaButti K."/>
            <person name="Andreopoulos B."/>
            <person name="Lipzen A."/>
            <person name="Chen C."/>
            <person name="Yanf M."/>
            <person name="Daum C."/>
            <person name="Ng V."/>
            <person name="Clum A."/>
            <person name="Steindorff A."/>
            <person name="Ohm R."/>
            <person name="Martin F."/>
            <person name="Silar P."/>
            <person name="Natvig D."/>
            <person name="Lalanne C."/>
            <person name="Gautier V."/>
            <person name="Ament-velasquez S.L."/>
            <person name="Kruys A."/>
            <person name="Hutchinson M.I."/>
            <person name="Powell A.J."/>
            <person name="Barry K."/>
            <person name="Miller A.N."/>
            <person name="Grigoriev I.V."/>
            <person name="Debuchy R."/>
            <person name="Gladieux P."/>
            <person name="Thoren M.H."/>
            <person name="Johannesson H."/>
        </authorList>
    </citation>
    <scope>NUCLEOTIDE SEQUENCE</scope>
    <source>
        <strain evidence="3">CBS 232.78</strain>
    </source>
</reference>
<feature type="compositionally biased region" description="Basic and acidic residues" evidence="1">
    <location>
        <begin position="536"/>
        <end position="554"/>
    </location>
</feature>
<reference evidence="3" key="1">
    <citation type="journal article" date="2023" name="Mol. Phylogenet. Evol.">
        <title>Genome-scale phylogeny and comparative genomics of the fungal order Sordariales.</title>
        <authorList>
            <person name="Hensen N."/>
            <person name="Bonometti L."/>
            <person name="Westerberg I."/>
            <person name="Brannstrom I.O."/>
            <person name="Guillou S."/>
            <person name="Cros-Aarteil S."/>
            <person name="Calhoun S."/>
            <person name="Haridas S."/>
            <person name="Kuo A."/>
            <person name="Mondo S."/>
            <person name="Pangilinan J."/>
            <person name="Riley R."/>
            <person name="LaButti K."/>
            <person name="Andreopoulos B."/>
            <person name="Lipzen A."/>
            <person name="Chen C."/>
            <person name="Yan M."/>
            <person name="Daum C."/>
            <person name="Ng V."/>
            <person name="Clum A."/>
            <person name="Steindorff A."/>
            <person name="Ohm R.A."/>
            <person name="Martin F."/>
            <person name="Silar P."/>
            <person name="Natvig D.O."/>
            <person name="Lalanne C."/>
            <person name="Gautier V."/>
            <person name="Ament-Velasquez S.L."/>
            <person name="Kruys A."/>
            <person name="Hutchinson M.I."/>
            <person name="Powell A.J."/>
            <person name="Barry K."/>
            <person name="Miller A.N."/>
            <person name="Grigoriev I.V."/>
            <person name="Debuchy R."/>
            <person name="Gladieux P."/>
            <person name="Hiltunen Thoren M."/>
            <person name="Johannesson H."/>
        </authorList>
    </citation>
    <scope>NUCLEOTIDE SEQUENCE</scope>
    <source>
        <strain evidence="3">CBS 232.78</strain>
    </source>
</reference>
<dbReference type="AlphaFoldDB" id="A0AAE0TVX2"/>
<feature type="domain" description="YTH" evidence="2">
    <location>
        <begin position="588"/>
        <end position="722"/>
    </location>
</feature>
<dbReference type="GO" id="GO:0005654">
    <property type="term" value="C:nucleoplasm"/>
    <property type="evidence" value="ECO:0007669"/>
    <property type="project" value="TreeGrafter"/>
</dbReference>